<organism evidence="1 2">
    <name type="scientific">Dendrothele bispora (strain CBS 962.96)</name>
    <dbReference type="NCBI Taxonomy" id="1314807"/>
    <lineage>
        <taxon>Eukaryota</taxon>
        <taxon>Fungi</taxon>
        <taxon>Dikarya</taxon>
        <taxon>Basidiomycota</taxon>
        <taxon>Agaricomycotina</taxon>
        <taxon>Agaricomycetes</taxon>
        <taxon>Agaricomycetidae</taxon>
        <taxon>Agaricales</taxon>
        <taxon>Agaricales incertae sedis</taxon>
        <taxon>Dendrothele</taxon>
    </lineage>
</organism>
<proteinExistence type="predicted"/>
<dbReference type="AlphaFoldDB" id="A0A4V4HBF5"/>
<reference evidence="1 2" key="1">
    <citation type="journal article" date="2019" name="Nat. Ecol. Evol.">
        <title>Megaphylogeny resolves global patterns of mushroom evolution.</title>
        <authorList>
            <person name="Varga T."/>
            <person name="Krizsan K."/>
            <person name="Foldi C."/>
            <person name="Dima B."/>
            <person name="Sanchez-Garcia M."/>
            <person name="Sanchez-Ramirez S."/>
            <person name="Szollosi G.J."/>
            <person name="Szarkandi J.G."/>
            <person name="Papp V."/>
            <person name="Albert L."/>
            <person name="Andreopoulos W."/>
            <person name="Angelini C."/>
            <person name="Antonin V."/>
            <person name="Barry K.W."/>
            <person name="Bougher N.L."/>
            <person name="Buchanan P."/>
            <person name="Buyck B."/>
            <person name="Bense V."/>
            <person name="Catcheside P."/>
            <person name="Chovatia M."/>
            <person name="Cooper J."/>
            <person name="Damon W."/>
            <person name="Desjardin D."/>
            <person name="Finy P."/>
            <person name="Geml J."/>
            <person name="Haridas S."/>
            <person name="Hughes K."/>
            <person name="Justo A."/>
            <person name="Karasinski D."/>
            <person name="Kautmanova I."/>
            <person name="Kiss B."/>
            <person name="Kocsube S."/>
            <person name="Kotiranta H."/>
            <person name="LaButti K.M."/>
            <person name="Lechner B.E."/>
            <person name="Liimatainen K."/>
            <person name="Lipzen A."/>
            <person name="Lukacs Z."/>
            <person name="Mihaltcheva S."/>
            <person name="Morgado L.N."/>
            <person name="Niskanen T."/>
            <person name="Noordeloos M.E."/>
            <person name="Ohm R.A."/>
            <person name="Ortiz-Santana B."/>
            <person name="Ovrebo C."/>
            <person name="Racz N."/>
            <person name="Riley R."/>
            <person name="Savchenko A."/>
            <person name="Shiryaev A."/>
            <person name="Soop K."/>
            <person name="Spirin V."/>
            <person name="Szebenyi C."/>
            <person name="Tomsovsky M."/>
            <person name="Tulloss R.E."/>
            <person name="Uehling J."/>
            <person name="Grigoriev I.V."/>
            <person name="Vagvolgyi C."/>
            <person name="Papp T."/>
            <person name="Martin F.M."/>
            <person name="Miettinen O."/>
            <person name="Hibbett D.S."/>
            <person name="Nagy L.G."/>
        </authorList>
    </citation>
    <scope>NUCLEOTIDE SEQUENCE [LARGE SCALE GENOMIC DNA]</scope>
    <source>
        <strain evidence="1 2">CBS 962.96</strain>
    </source>
</reference>
<evidence type="ECO:0000313" key="1">
    <source>
        <dbReference type="EMBL" id="THU79145.1"/>
    </source>
</evidence>
<dbReference type="EMBL" id="ML180072">
    <property type="protein sequence ID" value="THU79145.1"/>
    <property type="molecule type" value="Genomic_DNA"/>
</dbReference>
<keyword evidence="2" id="KW-1185">Reference proteome</keyword>
<gene>
    <name evidence="1" type="ORF">K435DRAFT_810963</name>
</gene>
<evidence type="ECO:0000313" key="2">
    <source>
        <dbReference type="Proteomes" id="UP000297245"/>
    </source>
</evidence>
<protein>
    <submittedName>
        <fullName evidence="1">Uncharacterized protein</fullName>
    </submittedName>
</protein>
<sequence length="101" mass="11425">MLSNRRISIRQSEDERRMGWGKIARDLQIVADAAFLDWLERGKQLYNGAESTLGCNHIWQTGTESDGLPDDPSDTIRRCGLGSEQPTIRADAIRIRSNPIR</sequence>
<name>A0A4V4HBF5_DENBC</name>
<accession>A0A4V4HBF5</accession>
<dbReference type="Proteomes" id="UP000297245">
    <property type="component" value="Unassembled WGS sequence"/>
</dbReference>